<organism evidence="1 2">
    <name type="scientific">Streptomyces oryzae</name>
    <dbReference type="NCBI Taxonomy" id="1434886"/>
    <lineage>
        <taxon>Bacteria</taxon>
        <taxon>Bacillati</taxon>
        <taxon>Actinomycetota</taxon>
        <taxon>Actinomycetes</taxon>
        <taxon>Kitasatosporales</taxon>
        <taxon>Streptomycetaceae</taxon>
        <taxon>Streptomyces</taxon>
    </lineage>
</organism>
<accession>A0ABS3X959</accession>
<evidence type="ECO:0000313" key="1">
    <source>
        <dbReference type="EMBL" id="MBO8191903.1"/>
    </source>
</evidence>
<gene>
    <name evidence="1" type="ORF">ITI46_09500</name>
</gene>
<dbReference type="EMBL" id="JADKMA010000035">
    <property type="protein sequence ID" value="MBO8191903.1"/>
    <property type="molecule type" value="Genomic_DNA"/>
</dbReference>
<reference evidence="1 2" key="1">
    <citation type="submission" date="2020-11" db="EMBL/GenBank/DDBJ databases">
        <title>Streptomyces spirodelae sp. nov., isolated from duckweed.</title>
        <authorList>
            <person name="Saimee Y."/>
            <person name="Duangmal K."/>
        </authorList>
    </citation>
    <scope>NUCLEOTIDE SEQUENCE [LARGE SCALE GENOMIC DNA]</scope>
    <source>
        <strain evidence="1 2">S16-07</strain>
    </source>
</reference>
<evidence type="ECO:0000313" key="2">
    <source>
        <dbReference type="Proteomes" id="UP001519064"/>
    </source>
</evidence>
<proteinExistence type="predicted"/>
<dbReference type="Proteomes" id="UP001519064">
    <property type="component" value="Unassembled WGS sequence"/>
</dbReference>
<keyword evidence="2" id="KW-1185">Reference proteome</keyword>
<comment type="caution">
    <text evidence="1">The sequence shown here is derived from an EMBL/GenBank/DDBJ whole genome shotgun (WGS) entry which is preliminary data.</text>
</comment>
<protein>
    <submittedName>
        <fullName evidence="1">DUF2771 domain-containing protein</fullName>
    </submittedName>
</protein>
<sequence>MSKLARQGRMSSQSRRGVRTATALGAVSLGLVTLSACEEPRPMMTATVGSDSVSTEAACYDDGKAIPYVNGKGRPKGELRKCLAKPADKTISVGAGDKLRIGVDPKTADAGWLVLVNGDAVLSQPLKKTYYSFPGEAFFTEQSPSGQPSAPRKKVRVTVVQSSGGDFNGIWHVNLKNTAGE</sequence>
<name>A0ABS3X959_9ACTN</name>
<dbReference type="RefSeq" id="WP_209238999.1">
    <property type="nucleotide sequence ID" value="NZ_JADKMA010000035.1"/>
</dbReference>